<reference evidence="1" key="2">
    <citation type="journal article" date="2015" name="Data Brief">
        <title>Shoot transcriptome of the giant reed, Arundo donax.</title>
        <authorList>
            <person name="Barrero R.A."/>
            <person name="Guerrero F.D."/>
            <person name="Moolhuijzen P."/>
            <person name="Goolsby J.A."/>
            <person name="Tidwell J."/>
            <person name="Bellgard S.E."/>
            <person name="Bellgard M.I."/>
        </authorList>
    </citation>
    <scope>NUCLEOTIDE SEQUENCE</scope>
    <source>
        <tissue evidence="1">Shoot tissue taken approximately 20 cm above the soil surface</tissue>
    </source>
</reference>
<accession>A0A0A8YUW3</accession>
<protein>
    <submittedName>
        <fullName evidence="1">Uncharacterized protein</fullName>
    </submittedName>
</protein>
<evidence type="ECO:0000313" key="1">
    <source>
        <dbReference type="EMBL" id="JAD28285.1"/>
    </source>
</evidence>
<dbReference type="AlphaFoldDB" id="A0A0A8YUW3"/>
<sequence length="28" mass="3226">MLLCFGVIGKHLTNKKKRTQQELSIPNK</sequence>
<name>A0A0A8YUW3_ARUDO</name>
<organism evidence="1">
    <name type="scientific">Arundo donax</name>
    <name type="common">Giant reed</name>
    <name type="synonym">Donax arundinaceus</name>
    <dbReference type="NCBI Taxonomy" id="35708"/>
    <lineage>
        <taxon>Eukaryota</taxon>
        <taxon>Viridiplantae</taxon>
        <taxon>Streptophyta</taxon>
        <taxon>Embryophyta</taxon>
        <taxon>Tracheophyta</taxon>
        <taxon>Spermatophyta</taxon>
        <taxon>Magnoliopsida</taxon>
        <taxon>Liliopsida</taxon>
        <taxon>Poales</taxon>
        <taxon>Poaceae</taxon>
        <taxon>PACMAD clade</taxon>
        <taxon>Arundinoideae</taxon>
        <taxon>Arundineae</taxon>
        <taxon>Arundo</taxon>
    </lineage>
</organism>
<reference evidence="1" key="1">
    <citation type="submission" date="2014-09" db="EMBL/GenBank/DDBJ databases">
        <authorList>
            <person name="Magalhaes I.L.F."/>
            <person name="Oliveira U."/>
            <person name="Santos F.R."/>
            <person name="Vidigal T.H.D.A."/>
            <person name="Brescovit A.D."/>
            <person name="Santos A.J."/>
        </authorList>
    </citation>
    <scope>NUCLEOTIDE SEQUENCE</scope>
    <source>
        <tissue evidence="1">Shoot tissue taken approximately 20 cm above the soil surface</tissue>
    </source>
</reference>
<proteinExistence type="predicted"/>
<dbReference type="EMBL" id="GBRH01269610">
    <property type="protein sequence ID" value="JAD28285.1"/>
    <property type="molecule type" value="Transcribed_RNA"/>
</dbReference>